<evidence type="ECO:0000313" key="3">
    <source>
        <dbReference type="Proteomes" id="UP000011648"/>
    </source>
</evidence>
<name>M0A0J5_9EURY</name>
<organism evidence="2 3">
    <name type="scientific">Natrialba taiwanensis DSM 12281</name>
    <dbReference type="NCBI Taxonomy" id="1230458"/>
    <lineage>
        <taxon>Archaea</taxon>
        <taxon>Methanobacteriati</taxon>
        <taxon>Methanobacteriota</taxon>
        <taxon>Stenosarchaea group</taxon>
        <taxon>Halobacteria</taxon>
        <taxon>Halobacteriales</taxon>
        <taxon>Natrialbaceae</taxon>
        <taxon>Natrialba</taxon>
    </lineage>
</organism>
<gene>
    <name evidence="2" type="ORF">C484_10146</name>
</gene>
<dbReference type="AlphaFoldDB" id="M0A0J5"/>
<keyword evidence="1" id="KW-0812">Transmembrane</keyword>
<dbReference type="Proteomes" id="UP000011648">
    <property type="component" value="Unassembled WGS sequence"/>
</dbReference>
<dbReference type="EMBL" id="AOIL01000034">
    <property type="protein sequence ID" value="ELY91851.1"/>
    <property type="molecule type" value="Genomic_DNA"/>
</dbReference>
<accession>M0A0J5</accession>
<protein>
    <submittedName>
        <fullName evidence="2">Uncharacterized protein</fullName>
    </submittedName>
</protein>
<reference evidence="2 3" key="1">
    <citation type="journal article" date="2014" name="PLoS Genet.">
        <title>Phylogenetically driven sequencing of extremely halophilic archaea reveals strategies for static and dynamic osmo-response.</title>
        <authorList>
            <person name="Becker E.A."/>
            <person name="Seitzer P.M."/>
            <person name="Tritt A."/>
            <person name="Larsen D."/>
            <person name="Krusor M."/>
            <person name="Yao A.I."/>
            <person name="Wu D."/>
            <person name="Madern D."/>
            <person name="Eisen J.A."/>
            <person name="Darling A.E."/>
            <person name="Facciotti M.T."/>
        </authorList>
    </citation>
    <scope>NUCLEOTIDE SEQUENCE [LARGE SCALE GENOMIC DNA]</scope>
    <source>
        <strain evidence="2 3">DSM 12281</strain>
    </source>
</reference>
<keyword evidence="1" id="KW-1133">Transmembrane helix</keyword>
<feature type="transmembrane region" description="Helical" evidence="1">
    <location>
        <begin position="27"/>
        <end position="45"/>
    </location>
</feature>
<comment type="caution">
    <text evidence="2">The sequence shown here is derived from an EMBL/GenBank/DDBJ whole genome shotgun (WGS) entry which is preliminary data.</text>
</comment>
<dbReference type="OrthoDB" id="375205at2157"/>
<evidence type="ECO:0000256" key="1">
    <source>
        <dbReference type="SAM" id="Phobius"/>
    </source>
</evidence>
<dbReference type="RefSeq" id="WP_006667656.1">
    <property type="nucleotide sequence ID" value="NZ_AOIL01000034.1"/>
</dbReference>
<keyword evidence="3" id="KW-1185">Reference proteome</keyword>
<feature type="transmembrane region" description="Helical" evidence="1">
    <location>
        <begin position="57"/>
        <end position="80"/>
    </location>
</feature>
<sequence>MATASESDPSQTDEPLYRILKILRGSLLLSIVAIGVLLLLIGAVFELPFRFTSQDGVIAGILGVFGITAIVSAGSFYVLLTWFRRD</sequence>
<dbReference type="STRING" id="1230458.C484_10146"/>
<proteinExistence type="predicted"/>
<dbReference type="PATRIC" id="fig|1230458.4.peg.2043"/>
<evidence type="ECO:0000313" key="2">
    <source>
        <dbReference type="EMBL" id="ELY91851.1"/>
    </source>
</evidence>
<keyword evidence="1" id="KW-0472">Membrane</keyword>